<dbReference type="InterPro" id="IPR007695">
    <property type="entry name" value="DNA_mismatch_repair_MutS-lik_N"/>
</dbReference>
<reference evidence="2" key="1">
    <citation type="journal article" date="2011" name="PLoS Biol.">
        <title>Gene gain and loss during evolution of obligate parasitism in the white rust pathogen of Arabidopsis thaliana.</title>
        <authorList>
            <person name="Kemen E."/>
            <person name="Gardiner A."/>
            <person name="Schultz-Larsen T."/>
            <person name="Kemen A.C."/>
            <person name="Balmuth A.L."/>
            <person name="Robert-Seilaniantz A."/>
            <person name="Bailey K."/>
            <person name="Holub E."/>
            <person name="Studholme D.J."/>
            <person name="Maclean D."/>
            <person name="Jones J.D."/>
        </authorList>
    </citation>
    <scope>NUCLEOTIDE SEQUENCE</scope>
</reference>
<gene>
    <name evidence="2" type="primary">AlNc14C78G5187</name>
    <name evidence="2" type="ORF">ALNC14_059140</name>
</gene>
<dbReference type="Gene3D" id="3.40.1170.10">
    <property type="entry name" value="DNA repair protein MutS, domain I"/>
    <property type="match status" value="1"/>
</dbReference>
<dbReference type="HOGENOM" id="CLU_2113500_0_0_1"/>
<evidence type="ECO:0000259" key="1">
    <source>
        <dbReference type="Pfam" id="PF01624"/>
    </source>
</evidence>
<organism evidence="2">
    <name type="scientific">Albugo laibachii Nc14</name>
    <dbReference type="NCBI Taxonomy" id="890382"/>
    <lineage>
        <taxon>Eukaryota</taxon>
        <taxon>Sar</taxon>
        <taxon>Stramenopiles</taxon>
        <taxon>Oomycota</taxon>
        <taxon>Peronosporomycetes</taxon>
        <taxon>Albuginales</taxon>
        <taxon>Albuginaceae</taxon>
        <taxon>Albugo</taxon>
    </lineage>
</organism>
<feature type="domain" description="DNA mismatch repair protein MutS-like N-terminal" evidence="1">
    <location>
        <begin position="72"/>
        <end position="107"/>
    </location>
</feature>
<reference evidence="2" key="2">
    <citation type="submission" date="2011-02" db="EMBL/GenBank/DDBJ databases">
        <authorList>
            <person name="MacLean D."/>
        </authorList>
    </citation>
    <scope>NUCLEOTIDE SEQUENCE</scope>
</reference>
<dbReference type="EMBL" id="FR824123">
    <property type="protein sequence ID" value="CCA19771.1"/>
    <property type="molecule type" value="Genomic_DNA"/>
</dbReference>
<protein>
    <submittedName>
        <fullName evidence="2">AlNc14C78G5187 protein</fullName>
    </submittedName>
</protein>
<dbReference type="GO" id="GO:0005524">
    <property type="term" value="F:ATP binding"/>
    <property type="evidence" value="ECO:0007669"/>
    <property type="project" value="InterPro"/>
</dbReference>
<dbReference type="Pfam" id="PF01624">
    <property type="entry name" value="MutS_I"/>
    <property type="match status" value="1"/>
</dbReference>
<sequence length="115" mass="13579">MAACFRSRRLSVWQSVLRSKQHSKCSTHVSTYCLYLDARQCHKRIPFSIRIDRSRNHTTLKHSDHQSDSSHTPMMQQYFARKQEYPVGDFYEFFGEDARKASQVCHQCVITLVNH</sequence>
<dbReference type="AlphaFoldDB" id="F0WEY9"/>
<dbReference type="InterPro" id="IPR016151">
    <property type="entry name" value="DNA_mismatch_repair_MutS_N"/>
</dbReference>
<evidence type="ECO:0000313" key="2">
    <source>
        <dbReference type="EMBL" id="CCA19771.1"/>
    </source>
</evidence>
<proteinExistence type="predicted"/>
<name>F0WEY9_9STRA</name>
<accession>F0WEY9</accession>
<dbReference type="SUPFAM" id="SSF55271">
    <property type="entry name" value="DNA repair protein MutS, domain I"/>
    <property type="match status" value="1"/>
</dbReference>
<dbReference type="GO" id="GO:0030983">
    <property type="term" value="F:mismatched DNA binding"/>
    <property type="evidence" value="ECO:0007669"/>
    <property type="project" value="InterPro"/>
</dbReference>
<dbReference type="GO" id="GO:0006298">
    <property type="term" value="P:mismatch repair"/>
    <property type="evidence" value="ECO:0007669"/>
    <property type="project" value="InterPro"/>
</dbReference>